<dbReference type="AlphaFoldDB" id="A0A382LXM5"/>
<proteinExistence type="predicted"/>
<sequence length="59" mass="6761">MSIKLVMLKSGEDIIADVKEIKSNEDVIGYYFDFPLVVKMYQPEKPTLLTEDGSNKEYS</sequence>
<reference evidence="1" key="1">
    <citation type="submission" date="2018-05" db="EMBL/GenBank/DDBJ databases">
        <authorList>
            <person name="Lanie J.A."/>
            <person name="Ng W.-L."/>
            <person name="Kazmierczak K.M."/>
            <person name="Andrzejewski T.M."/>
            <person name="Davidsen T.M."/>
            <person name="Wayne K.J."/>
            <person name="Tettelin H."/>
            <person name="Glass J.I."/>
            <person name="Rusch D."/>
            <person name="Podicherti R."/>
            <person name="Tsui H.-C.T."/>
            <person name="Winkler M.E."/>
        </authorList>
    </citation>
    <scope>NUCLEOTIDE SEQUENCE</scope>
</reference>
<evidence type="ECO:0000313" key="1">
    <source>
        <dbReference type="EMBL" id="SVC40117.1"/>
    </source>
</evidence>
<organism evidence="1">
    <name type="scientific">marine metagenome</name>
    <dbReference type="NCBI Taxonomy" id="408172"/>
    <lineage>
        <taxon>unclassified sequences</taxon>
        <taxon>metagenomes</taxon>
        <taxon>ecological metagenomes</taxon>
    </lineage>
</organism>
<feature type="non-terminal residue" evidence="1">
    <location>
        <position position="59"/>
    </location>
</feature>
<accession>A0A382LXM5</accession>
<gene>
    <name evidence="1" type="ORF">METZ01_LOCUS292971</name>
</gene>
<protein>
    <submittedName>
        <fullName evidence="1">Uncharacterized protein</fullName>
    </submittedName>
</protein>
<dbReference type="EMBL" id="UINC01089215">
    <property type="protein sequence ID" value="SVC40117.1"/>
    <property type="molecule type" value="Genomic_DNA"/>
</dbReference>
<dbReference type="Gene3D" id="2.30.30.100">
    <property type="match status" value="1"/>
</dbReference>
<name>A0A382LXM5_9ZZZZ</name>